<evidence type="ECO:0000313" key="13">
    <source>
        <dbReference type="Proteomes" id="UP000186228"/>
    </source>
</evidence>
<evidence type="ECO:0000313" key="12">
    <source>
        <dbReference type="EMBL" id="SCB38724.1"/>
    </source>
</evidence>
<dbReference type="GO" id="GO:0046677">
    <property type="term" value="P:response to antibiotic"/>
    <property type="evidence" value="ECO:0007669"/>
    <property type="project" value="UniProtKB-KW"/>
</dbReference>
<feature type="region of interest" description="Disordered" evidence="10">
    <location>
        <begin position="1"/>
        <end position="21"/>
    </location>
</feature>
<proteinExistence type="inferred from homology"/>
<comment type="similarity">
    <text evidence="1">Belongs to the aminoglycoside phosphotransferase family.</text>
</comment>
<dbReference type="InterPro" id="IPR024165">
    <property type="entry name" value="Kan/Strep_kinase"/>
</dbReference>
<protein>
    <recommendedName>
        <fullName evidence="3">Aminoglycoside 3'-phosphotransferase</fullName>
        <ecNumber evidence="2">2.7.1.95</ecNumber>
    </recommendedName>
</protein>
<reference evidence="13" key="1">
    <citation type="submission" date="2016-08" db="EMBL/GenBank/DDBJ databases">
        <authorList>
            <person name="Varghese N."/>
            <person name="Submissions Spin"/>
        </authorList>
    </citation>
    <scope>NUCLEOTIDE SEQUENCE [LARGE SCALE GENOMIC DNA]</scope>
    <source>
        <strain evidence="13">CCBAU 57015</strain>
    </source>
</reference>
<keyword evidence="5" id="KW-0547">Nucleotide-binding</keyword>
<evidence type="ECO:0000256" key="4">
    <source>
        <dbReference type="ARBA" id="ARBA00022679"/>
    </source>
</evidence>
<dbReference type="GO" id="GO:0008910">
    <property type="term" value="F:kanamycin kinase activity"/>
    <property type="evidence" value="ECO:0007669"/>
    <property type="project" value="UniProtKB-EC"/>
</dbReference>
<sequence>MVGRPAGPSRTTSVGDSLSKQKSGRIIARIYANQSDSPSRGLNSRNVGIGTWRYLYRHARRDFGVGGHPLESVKALLAHTSRDWTRVKTGESGDLVYRREDGLAYAKIASSARSVDLAGERNRLLWLQGRGIATPEVIDWREVEEGACLVTTAIPGVPAADLDRDALLKAWPSMARQLKSLHDLSSDQCPFDRSLSLMFAKASDVVSRDAVNPDFLPPEDRGRSARELLDRVERDLPLRLAQEVVDGVLCHGDACMPNFMVDPHSLQCAGLIDLGRVGKADRYVDLSLMIANAEESWATSEQGQRAFSILFETLEIEQPDRERLAFYLRLDPLTWG</sequence>
<dbReference type="AlphaFoldDB" id="A0A1C3WGD0"/>
<organism evidence="12 13">
    <name type="scientific">Rhizobium hainanense</name>
    <dbReference type="NCBI Taxonomy" id="52131"/>
    <lineage>
        <taxon>Bacteria</taxon>
        <taxon>Pseudomonadati</taxon>
        <taxon>Pseudomonadota</taxon>
        <taxon>Alphaproteobacteria</taxon>
        <taxon>Hyphomicrobiales</taxon>
        <taxon>Rhizobiaceae</taxon>
        <taxon>Rhizobium/Agrobacterium group</taxon>
        <taxon>Rhizobium</taxon>
    </lineage>
</organism>
<evidence type="ECO:0000256" key="2">
    <source>
        <dbReference type="ARBA" id="ARBA00012193"/>
    </source>
</evidence>
<keyword evidence="13" id="KW-1185">Reference proteome</keyword>
<dbReference type="InterPro" id="IPR051678">
    <property type="entry name" value="AGP_Transferase"/>
</dbReference>
<evidence type="ECO:0000259" key="11">
    <source>
        <dbReference type="Pfam" id="PF01636"/>
    </source>
</evidence>
<dbReference type="GO" id="GO:0005524">
    <property type="term" value="F:ATP binding"/>
    <property type="evidence" value="ECO:0007669"/>
    <property type="project" value="UniProtKB-KW"/>
</dbReference>
<evidence type="ECO:0000256" key="10">
    <source>
        <dbReference type="SAM" id="MobiDB-lite"/>
    </source>
</evidence>
<gene>
    <name evidence="12" type="ORF">GA0061100_11788</name>
</gene>
<evidence type="ECO:0000256" key="5">
    <source>
        <dbReference type="ARBA" id="ARBA00022741"/>
    </source>
</evidence>
<dbReference type="EMBL" id="FMAC01000017">
    <property type="protein sequence ID" value="SCB38724.1"/>
    <property type="molecule type" value="Genomic_DNA"/>
</dbReference>
<dbReference type="STRING" id="52131.GA0061100_11788"/>
<dbReference type="CDD" id="cd05150">
    <property type="entry name" value="APH"/>
    <property type="match status" value="1"/>
</dbReference>
<accession>A0A1C3WGD0</accession>
<evidence type="ECO:0000256" key="3">
    <source>
        <dbReference type="ARBA" id="ARBA00017903"/>
    </source>
</evidence>
<dbReference type="Pfam" id="PF01636">
    <property type="entry name" value="APH"/>
    <property type="match status" value="1"/>
</dbReference>
<evidence type="ECO:0000256" key="7">
    <source>
        <dbReference type="ARBA" id="ARBA00022840"/>
    </source>
</evidence>
<evidence type="ECO:0000256" key="1">
    <source>
        <dbReference type="ARBA" id="ARBA00006219"/>
    </source>
</evidence>
<feature type="domain" description="Aminoglycoside phosphotransferase" evidence="11">
    <location>
        <begin position="84"/>
        <end position="325"/>
    </location>
</feature>
<dbReference type="Gene3D" id="3.30.200.20">
    <property type="entry name" value="Phosphorylase Kinase, domain 1"/>
    <property type="match status" value="1"/>
</dbReference>
<dbReference type="Gene3D" id="3.90.1200.10">
    <property type="match status" value="1"/>
</dbReference>
<evidence type="ECO:0000256" key="9">
    <source>
        <dbReference type="ARBA" id="ARBA00048925"/>
    </source>
</evidence>
<dbReference type="PANTHER" id="PTHR21310">
    <property type="entry name" value="AMINOGLYCOSIDE PHOSPHOTRANSFERASE-RELATED-RELATED"/>
    <property type="match status" value="1"/>
</dbReference>
<dbReference type="InterPro" id="IPR011009">
    <property type="entry name" value="Kinase-like_dom_sf"/>
</dbReference>
<name>A0A1C3WGD0_9HYPH</name>
<keyword evidence="7" id="KW-0067">ATP-binding</keyword>
<comment type="catalytic activity">
    <reaction evidence="9">
        <text>kanamycin A + ATP = kanamycin 3'-phosphate + ADP + H(+)</text>
        <dbReference type="Rhea" id="RHEA:24256"/>
        <dbReference type="ChEBI" id="CHEBI:15378"/>
        <dbReference type="ChEBI" id="CHEBI:30616"/>
        <dbReference type="ChEBI" id="CHEBI:57909"/>
        <dbReference type="ChEBI" id="CHEBI:58214"/>
        <dbReference type="ChEBI" id="CHEBI:456216"/>
        <dbReference type="EC" id="2.7.1.95"/>
    </reaction>
</comment>
<evidence type="ECO:0000256" key="8">
    <source>
        <dbReference type="ARBA" id="ARBA00023251"/>
    </source>
</evidence>
<keyword evidence="8" id="KW-0046">Antibiotic resistance</keyword>
<dbReference type="PANTHER" id="PTHR21310:SF41">
    <property type="entry name" value="3'-PHOSPHOTRANSFERASE, PUTATIVE-RELATED"/>
    <property type="match status" value="1"/>
</dbReference>
<evidence type="ECO:0000256" key="6">
    <source>
        <dbReference type="ARBA" id="ARBA00022777"/>
    </source>
</evidence>
<feature type="compositionally biased region" description="Polar residues" evidence="10">
    <location>
        <begin position="9"/>
        <end position="21"/>
    </location>
</feature>
<dbReference type="InterPro" id="IPR002575">
    <property type="entry name" value="Aminoglycoside_PTrfase"/>
</dbReference>
<dbReference type="Proteomes" id="UP000186228">
    <property type="component" value="Unassembled WGS sequence"/>
</dbReference>
<keyword evidence="4" id="KW-0808">Transferase</keyword>
<dbReference type="EC" id="2.7.1.95" evidence="2"/>
<keyword evidence="6 12" id="KW-0418">Kinase</keyword>
<dbReference type="SUPFAM" id="SSF56112">
    <property type="entry name" value="Protein kinase-like (PK-like)"/>
    <property type="match status" value="1"/>
</dbReference>
<dbReference type="NCBIfam" id="NF032896">
    <property type="entry name" value="APH_3pp"/>
    <property type="match status" value="1"/>
</dbReference>